<gene>
    <name evidence="1" type="ORF">EI684_02605</name>
</gene>
<reference evidence="1 2" key="1">
    <citation type="submission" date="2018-12" db="EMBL/GenBank/DDBJ databases">
        <title>Genome Sequence of Candidatus Viridilinea halotolerans isolated from saline sulfide-rich spring.</title>
        <authorList>
            <person name="Grouzdev D.S."/>
            <person name="Burganskaya E.I."/>
            <person name="Krutkina M.S."/>
            <person name="Sukhacheva M.V."/>
            <person name="Gorlenko V.M."/>
        </authorList>
    </citation>
    <scope>NUCLEOTIDE SEQUENCE [LARGE SCALE GENOMIC DNA]</scope>
    <source>
        <strain evidence="1">Chok-6</strain>
    </source>
</reference>
<sequence length="140" mass="14838">MGSWSELDAIYPPLALTPATVLVVALGHVAGATSIYNDGQLASFLPAGLGYDAELCARAEHYLATVPRARFLEESRALLSPRQRLIVALRLHERQLAAGNPSTSHPLVAQICAGLGVSPGDLAPHRATLALLHDHDSFAQ</sequence>
<dbReference type="AlphaFoldDB" id="A0A426U8P0"/>
<organism evidence="1 2">
    <name type="scientific">Candidatus Viridilinea halotolerans</name>
    <dbReference type="NCBI Taxonomy" id="2491704"/>
    <lineage>
        <taxon>Bacteria</taxon>
        <taxon>Bacillati</taxon>
        <taxon>Chloroflexota</taxon>
        <taxon>Chloroflexia</taxon>
        <taxon>Chloroflexales</taxon>
        <taxon>Chloroflexineae</taxon>
        <taxon>Oscillochloridaceae</taxon>
        <taxon>Candidatus Viridilinea</taxon>
    </lineage>
</organism>
<protein>
    <recommendedName>
        <fullName evidence="3">Co-chaperone DjlA N-terminal domain-containing protein</fullName>
    </recommendedName>
</protein>
<evidence type="ECO:0000313" key="2">
    <source>
        <dbReference type="Proteomes" id="UP000280307"/>
    </source>
</evidence>
<accession>A0A426U8P0</accession>
<dbReference type="Proteomes" id="UP000280307">
    <property type="component" value="Unassembled WGS sequence"/>
</dbReference>
<proteinExistence type="predicted"/>
<evidence type="ECO:0000313" key="1">
    <source>
        <dbReference type="EMBL" id="RRR76641.1"/>
    </source>
</evidence>
<comment type="caution">
    <text evidence="1">The sequence shown here is derived from an EMBL/GenBank/DDBJ whole genome shotgun (WGS) entry which is preliminary data.</text>
</comment>
<dbReference type="EMBL" id="RSAS01000107">
    <property type="protein sequence ID" value="RRR76641.1"/>
    <property type="molecule type" value="Genomic_DNA"/>
</dbReference>
<name>A0A426U8P0_9CHLR</name>
<evidence type="ECO:0008006" key="3">
    <source>
        <dbReference type="Google" id="ProtNLM"/>
    </source>
</evidence>